<dbReference type="GO" id="GO:0005739">
    <property type="term" value="C:mitochondrion"/>
    <property type="evidence" value="ECO:0007669"/>
    <property type="project" value="TreeGrafter"/>
</dbReference>
<dbReference type="Proteomes" id="UP000024376">
    <property type="component" value="Unassembled WGS sequence"/>
</dbReference>
<evidence type="ECO:0000313" key="2">
    <source>
        <dbReference type="EMBL" id="ETS04657.1"/>
    </source>
</evidence>
<dbReference type="PANTHER" id="PTHR43677">
    <property type="entry name" value="SHORT-CHAIN DEHYDROGENASE/REDUCTASE"/>
    <property type="match status" value="1"/>
</dbReference>
<dbReference type="KEGG" id="trr:M419DRAFT_73399"/>
<dbReference type="InterPro" id="IPR013154">
    <property type="entry name" value="ADH-like_N"/>
</dbReference>
<evidence type="ECO:0000313" key="3">
    <source>
        <dbReference type="Proteomes" id="UP000024376"/>
    </source>
</evidence>
<accession>A0A024SJU6</accession>
<dbReference type="InterPro" id="IPR051397">
    <property type="entry name" value="Zn-ADH-like_protein"/>
</dbReference>
<dbReference type="AlphaFoldDB" id="A0A024SJU6"/>
<gene>
    <name evidence="2" type="ORF">M419DRAFT_73399</name>
</gene>
<organism evidence="2 3">
    <name type="scientific">Hypocrea jecorina (strain ATCC 56765 / BCRC 32924 / NRRL 11460 / Rut C-30)</name>
    <name type="common">Trichoderma reesei</name>
    <dbReference type="NCBI Taxonomy" id="1344414"/>
    <lineage>
        <taxon>Eukaryota</taxon>
        <taxon>Fungi</taxon>
        <taxon>Dikarya</taxon>
        <taxon>Ascomycota</taxon>
        <taxon>Pezizomycotina</taxon>
        <taxon>Sordariomycetes</taxon>
        <taxon>Hypocreomycetidae</taxon>
        <taxon>Hypocreales</taxon>
        <taxon>Hypocreaceae</taxon>
        <taxon>Trichoderma</taxon>
    </lineage>
</organism>
<dbReference type="SUPFAM" id="SSF51735">
    <property type="entry name" value="NAD(P)-binding Rossmann-fold domains"/>
    <property type="match status" value="1"/>
</dbReference>
<dbReference type="InterPro" id="IPR020843">
    <property type="entry name" value="ER"/>
</dbReference>
<protein>
    <submittedName>
        <fullName evidence="2">Protein indc11</fullName>
    </submittedName>
</protein>
<dbReference type="CDD" id="cd08273">
    <property type="entry name" value="MDR8"/>
    <property type="match status" value="1"/>
</dbReference>
<dbReference type="PANTHER" id="PTHR43677:SF4">
    <property type="entry name" value="QUINONE OXIDOREDUCTASE-LIKE PROTEIN 2"/>
    <property type="match status" value="1"/>
</dbReference>
<dbReference type="SMART" id="SM00829">
    <property type="entry name" value="PKS_ER"/>
    <property type="match status" value="1"/>
</dbReference>
<dbReference type="InterPro" id="IPR036291">
    <property type="entry name" value="NAD(P)-bd_dom_sf"/>
</dbReference>
<dbReference type="Gene3D" id="3.40.50.720">
    <property type="entry name" value="NAD(P)-binding Rossmann-like Domain"/>
    <property type="match status" value="1"/>
</dbReference>
<sequence>MSIPNRKVVITAYGSPSTALQIVTEQLPPPPKNHVQVKIFYAGFSGADVNMRLGVYPLQRSAPLTPGYCFSGRVSVNGPGCSKFKEGDMVVAMTKYDADAEFINIEEKHLVAIPDGVDLQQAAALALDWTTAYGMVHRSAKVSAGQRVFIHGISGAVGQGLMYLCLLQGATVYGTAAERNHEALKEAGAHPFVYTNKDWIKAMKEIGGVHAVFDALGFESFDESYSILTLEEPSILVAYGNNLSSLTDDGKPRSPFPAMIKMLSKSLKVGCNRSTTFFGITRNQKTYQPELRTLLDMVKDGTIRVPIKAIWDFDDIKKAHEAWGKGAGMGSPLIRIASEA</sequence>
<feature type="domain" description="Enoyl reductase (ER)" evidence="1">
    <location>
        <begin position="17"/>
        <end position="334"/>
    </location>
</feature>
<proteinExistence type="predicted"/>
<dbReference type="Pfam" id="PF08240">
    <property type="entry name" value="ADH_N"/>
    <property type="match status" value="1"/>
</dbReference>
<evidence type="ECO:0000259" key="1">
    <source>
        <dbReference type="SMART" id="SM00829"/>
    </source>
</evidence>
<dbReference type="Gene3D" id="3.90.180.10">
    <property type="entry name" value="Medium-chain alcohol dehydrogenases, catalytic domain"/>
    <property type="match status" value="1"/>
</dbReference>
<dbReference type="Pfam" id="PF13602">
    <property type="entry name" value="ADH_zinc_N_2"/>
    <property type="match status" value="1"/>
</dbReference>
<dbReference type="EMBL" id="KI911141">
    <property type="protein sequence ID" value="ETS04657.1"/>
    <property type="molecule type" value="Genomic_DNA"/>
</dbReference>
<dbReference type="OrthoDB" id="203908at2759"/>
<dbReference type="HOGENOM" id="CLU_026673_3_1_1"/>
<dbReference type="InterPro" id="IPR011032">
    <property type="entry name" value="GroES-like_sf"/>
</dbReference>
<dbReference type="SUPFAM" id="SSF50129">
    <property type="entry name" value="GroES-like"/>
    <property type="match status" value="1"/>
</dbReference>
<reference evidence="3" key="1">
    <citation type="journal article" date="2013" name="Ind. Biotechnol.">
        <title>Comparative genomics analysis of Trichoderma reesei strains.</title>
        <authorList>
            <person name="Koike H."/>
            <person name="Aerts A."/>
            <person name="LaButti K."/>
            <person name="Grigoriev I.V."/>
            <person name="Baker S.E."/>
        </authorList>
    </citation>
    <scope>NUCLEOTIDE SEQUENCE [LARGE SCALE GENOMIC DNA]</scope>
    <source>
        <strain evidence="3">ATCC 56765 / BCRC 32924 / NRRL 11460 / Rut C-30</strain>
    </source>
</reference>
<name>A0A024SJU6_HYPJR</name>
<dbReference type="GO" id="GO:0016491">
    <property type="term" value="F:oxidoreductase activity"/>
    <property type="evidence" value="ECO:0007669"/>
    <property type="project" value="InterPro"/>
</dbReference>